<organism evidence="1">
    <name type="scientific">Phenylobacterium glaciei</name>
    <dbReference type="NCBI Taxonomy" id="2803784"/>
    <lineage>
        <taxon>Bacteria</taxon>
        <taxon>Pseudomonadati</taxon>
        <taxon>Pseudomonadota</taxon>
        <taxon>Alphaproteobacteria</taxon>
        <taxon>Caulobacterales</taxon>
        <taxon>Caulobacteraceae</taxon>
        <taxon>Phenylobacterium</taxon>
    </lineage>
</organism>
<dbReference type="EMBL" id="CP068570">
    <property type="protein sequence ID" value="QQZ51236.1"/>
    <property type="molecule type" value="Genomic_DNA"/>
</dbReference>
<gene>
    <name evidence="1" type="ORF">JKL49_09090</name>
</gene>
<accession>A0A974P4U3</accession>
<dbReference type="Gene3D" id="2.60.40.10">
    <property type="entry name" value="Immunoglobulins"/>
    <property type="match status" value="1"/>
</dbReference>
<reference evidence="1" key="1">
    <citation type="submission" date="2021-01" db="EMBL/GenBank/DDBJ databases">
        <title>Genome sequence of Phenylobacterium sp. 20VBR1 isolated from a valley glaceir, Ny-Alesund, Svalbard.</title>
        <authorList>
            <person name="Thomas F.A."/>
            <person name="Krishnan K.P."/>
            <person name="Sinha R.K."/>
        </authorList>
    </citation>
    <scope>NUCLEOTIDE SEQUENCE</scope>
    <source>
        <strain evidence="1">20VBR1</strain>
    </source>
</reference>
<evidence type="ECO:0000313" key="1">
    <source>
        <dbReference type="EMBL" id="QQZ51236.1"/>
    </source>
</evidence>
<dbReference type="InterPro" id="IPR013783">
    <property type="entry name" value="Ig-like_fold"/>
</dbReference>
<name>A0A974P4U3_9CAUL</name>
<sequence>MDGGIHRDVELIASAPTHIADVFARAGLEDDFVSGTLGVTVKLGFPGDPDNGWEVEAQLYDGKCPFWTRRSARRSGRR</sequence>
<dbReference type="AlphaFoldDB" id="A0A974P4U3"/>
<proteinExistence type="predicted"/>
<protein>
    <submittedName>
        <fullName evidence="1">Uncharacterized protein</fullName>
    </submittedName>
</protein>